<proteinExistence type="predicted"/>
<dbReference type="InterPro" id="IPR001810">
    <property type="entry name" value="F-box_dom"/>
</dbReference>
<protein>
    <recommendedName>
        <fullName evidence="1">F-box domain-containing protein</fullName>
    </recommendedName>
</protein>
<dbReference type="AlphaFoldDB" id="A0A077WDS3"/>
<dbReference type="SUPFAM" id="SSF52047">
    <property type="entry name" value="RNI-like"/>
    <property type="match status" value="1"/>
</dbReference>
<feature type="domain" description="F-box" evidence="1">
    <location>
        <begin position="28"/>
        <end position="76"/>
    </location>
</feature>
<dbReference type="InterPro" id="IPR032675">
    <property type="entry name" value="LRR_dom_sf"/>
</dbReference>
<dbReference type="OrthoDB" id="2271979at2759"/>
<dbReference type="Gene3D" id="3.80.10.10">
    <property type="entry name" value="Ribonuclease Inhibitor"/>
    <property type="match status" value="1"/>
</dbReference>
<reference evidence="2" key="1">
    <citation type="journal article" date="2014" name="Genome Announc.">
        <title>De novo whole-genome sequence and genome annotation of Lichtheimia ramosa.</title>
        <authorList>
            <person name="Linde J."/>
            <person name="Schwartze V."/>
            <person name="Binder U."/>
            <person name="Lass-Florl C."/>
            <person name="Voigt K."/>
            <person name="Horn F."/>
        </authorList>
    </citation>
    <scope>NUCLEOTIDE SEQUENCE</scope>
    <source>
        <strain evidence="2">JMRC FSU:6197</strain>
    </source>
</reference>
<dbReference type="Gene3D" id="1.20.1280.50">
    <property type="match status" value="1"/>
</dbReference>
<dbReference type="InterPro" id="IPR036047">
    <property type="entry name" value="F-box-like_dom_sf"/>
</dbReference>
<gene>
    <name evidence="2" type="ORF">LRAMOSA07767</name>
</gene>
<dbReference type="Pfam" id="PF12937">
    <property type="entry name" value="F-box-like"/>
    <property type="match status" value="1"/>
</dbReference>
<accession>A0A077WDS3</accession>
<dbReference type="EMBL" id="LK023316">
    <property type="protein sequence ID" value="CDS05238.1"/>
    <property type="molecule type" value="Genomic_DNA"/>
</dbReference>
<evidence type="ECO:0000313" key="2">
    <source>
        <dbReference type="EMBL" id="CDS05238.1"/>
    </source>
</evidence>
<dbReference type="PROSITE" id="PS50181">
    <property type="entry name" value="FBOX"/>
    <property type="match status" value="1"/>
</dbReference>
<name>A0A077WDS3_9FUNG</name>
<evidence type="ECO:0000259" key="1">
    <source>
        <dbReference type="PROSITE" id="PS50181"/>
    </source>
</evidence>
<dbReference type="SUPFAM" id="SSF81383">
    <property type="entry name" value="F-box domain"/>
    <property type="match status" value="1"/>
</dbReference>
<organism evidence="2">
    <name type="scientific">Lichtheimia ramosa</name>
    <dbReference type="NCBI Taxonomy" id="688394"/>
    <lineage>
        <taxon>Eukaryota</taxon>
        <taxon>Fungi</taxon>
        <taxon>Fungi incertae sedis</taxon>
        <taxon>Mucoromycota</taxon>
        <taxon>Mucoromycotina</taxon>
        <taxon>Mucoromycetes</taxon>
        <taxon>Mucorales</taxon>
        <taxon>Lichtheimiaceae</taxon>
        <taxon>Lichtheimia</taxon>
    </lineage>
</organism>
<sequence>MDKFVQGDIPDDKDTNHVNSTFTRMSQDDPFQHLPVEIMIQVWSHISMMDLLHSCMLVSKRWRDQLLQCGDLWSEATLHHKDGVSPTALSSVSNHIDRLHLFYLSCRWLTGFHHQITRGGSFESITHLTIMLGGQEHVEEQMLVQMFEKLGCTLKSLYCQTLQNFPDLAVVTRTCPRLHSLVYKNSHGLFNLDALEPYPGELKSLTIENHCIDAIERDQFVTIISNLGRHLQALSVFPCGQECISDVQQYCPDIQTLVWNCGSPKLDEIHPSSPSSRGLRLLSIAPNHFELVIDLMERYKDTLETLHLTLVLLRSCRQLDRLKHVAMKRLYSLSLGWVRDHDTGTHIAAAILDTCQESLRVLSLENLHMTPLIRHLSRLNHLESLRLDSVVHSKNMASYWDHSSNHGILMSLELRNVDITDRDLVFLARVDSLKNLTLSFTDDHHQRCQCTDDGIQSYFIGTKSALRNVVLDLAPISWSTLDTLGRIPSLRNVTVSKHAPIQHVDKFRRRYPRLWIEMMKEKEHDIYSFC</sequence>